<organism evidence="1">
    <name type="scientific">marine sediment metagenome</name>
    <dbReference type="NCBI Taxonomy" id="412755"/>
    <lineage>
        <taxon>unclassified sequences</taxon>
        <taxon>metagenomes</taxon>
        <taxon>ecological metagenomes</taxon>
    </lineage>
</organism>
<dbReference type="AlphaFoldDB" id="A0A0F9HVQ3"/>
<accession>A0A0F9HVQ3</accession>
<gene>
    <name evidence="1" type="ORF">LCGC14_1736050</name>
</gene>
<comment type="caution">
    <text evidence="1">The sequence shown here is derived from an EMBL/GenBank/DDBJ whole genome shotgun (WGS) entry which is preliminary data.</text>
</comment>
<reference evidence="1" key="1">
    <citation type="journal article" date="2015" name="Nature">
        <title>Complex archaea that bridge the gap between prokaryotes and eukaryotes.</title>
        <authorList>
            <person name="Spang A."/>
            <person name="Saw J.H."/>
            <person name="Jorgensen S.L."/>
            <person name="Zaremba-Niedzwiedzka K."/>
            <person name="Martijn J."/>
            <person name="Lind A.E."/>
            <person name="van Eijk R."/>
            <person name="Schleper C."/>
            <person name="Guy L."/>
            <person name="Ettema T.J."/>
        </authorList>
    </citation>
    <scope>NUCLEOTIDE SEQUENCE</scope>
</reference>
<proteinExistence type="predicted"/>
<name>A0A0F9HVQ3_9ZZZZ</name>
<protein>
    <submittedName>
        <fullName evidence="1">Uncharacterized protein</fullName>
    </submittedName>
</protein>
<evidence type="ECO:0000313" key="1">
    <source>
        <dbReference type="EMBL" id="KKM07227.1"/>
    </source>
</evidence>
<dbReference type="EMBL" id="LAZR01015819">
    <property type="protein sequence ID" value="KKM07227.1"/>
    <property type="molecule type" value="Genomic_DNA"/>
</dbReference>
<sequence>MSVEKRDERMLELNAKGLANEEIQPILAKEFPALIVTARTIADRLWRMGAKAFSEGSSDQEQQEERNASQQLVEHMLDKTAEFIRDHKPMPPVPDKIRAVRIEDMGFNTLQEAVALFSDLHYYSRIDRRASNGLAEYNIDIARERFTRWRNGILRFTQIHQLVLEVKTLNILALGDDLEGHGEMFGSQALQMSESINFQILGFVEDAVDIILSFLERYEHINIVKVPGNHGRITARAKSAYTPDNFETLAWEMIAERIRSTTGGEWETPNGNRHLEGGLVDFHIIKGAIGFIEIMGWLCALRHGQSIKGLNATYTGAIDNKLRLNSVIGEQINYYFKAHLHEAQSAEHEIRGETIQNGCFVGPSLLSIEMSRAASNIPSQEFFLFHPAYGRTHLNRIYLATVDEVRHLEVIGRDSK</sequence>